<evidence type="ECO:0000313" key="2">
    <source>
        <dbReference type="EMBL" id="CAE8635907.1"/>
    </source>
</evidence>
<organism evidence="2 3">
    <name type="scientific">Polarella glacialis</name>
    <name type="common">Dinoflagellate</name>
    <dbReference type="NCBI Taxonomy" id="89957"/>
    <lineage>
        <taxon>Eukaryota</taxon>
        <taxon>Sar</taxon>
        <taxon>Alveolata</taxon>
        <taxon>Dinophyceae</taxon>
        <taxon>Suessiales</taxon>
        <taxon>Suessiaceae</taxon>
        <taxon>Polarella</taxon>
    </lineage>
</organism>
<evidence type="ECO:0000313" key="3">
    <source>
        <dbReference type="Proteomes" id="UP000626109"/>
    </source>
</evidence>
<evidence type="ECO:0000256" key="1">
    <source>
        <dbReference type="SAM" id="MobiDB-lite"/>
    </source>
</evidence>
<feature type="region of interest" description="Disordered" evidence="1">
    <location>
        <begin position="1"/>
        <end position="21"/>
    </location>
</feature>
<name>A0A813HEF2_POLGL</name>
<protein>
    <submittedName>
        <fullName evidence="2">Uncharacterized protein</fullName>
    </submittedName>
</protein>
<proteinExistence type="predicted"/>
<reference evidence="2" key="1">
    <citation type="submission" date="2021-02" db="EMBL/GenBank/DDBJ databases">
        <authorList>
            <person name="Dougan E. K."/>
            <person name="Rhodes N."/>
            <person name="Thang M."/>
            <person name="Chan C."/>
        </authorList>
    </citation>
    <scope>NUCLEOTIDE SEQUENCE</scope>
</reference>
<comment type="caution">
    <text evidence="2">The sequence shown here is derived from an EMBL/GenBank/DDBJ whole genome shotgun (WGS) entry which is preliminary data.</text>
</comment>
<dbReference type="AlphaFoldDB" id="A0A813HEF2"/>
<dbReference type="EMBL" id="CAJNNW010001189">
    <property type="protein sequence ID" value="CAE8635907.1"/>
    <property type="molecule type" value="Genomic_DNA"/>
</dbReference>
<gene>
    <name evidence="2" type="ORF">PGLA2088_LOCUS1517</name>
</gene>
<dbReference type="Proteomes" id="UP000626109">
    <property type="component" value="Unassembled WGS sequence"/>
</dbReference>
<sequence>MVKRVESLNNRGKRHERSQEAQWQIPLHAGDIVGALASKSQHWKAEGGSMTLRISFMLNGRDLGTAFTIGRRQALDVEPVPLQPQISQLPAGLLMHVRLRGTEGSPLAHPKKGFLSLVEVGQNDFCPFSQAVAEASIERTASSLTQDQLRDFCVPDAHVVELYDVGQENLSLTSKTEADKAQRIASSIVELLKLPASLLSPPLGLIVRGTTPDMSTALVAFRRASHAQQLTAAASSKPIPSKKHQEFRSCSSSGACVLARPLQHATSTSREKLREWRGEAYRPQADPTTARRLIHGSLKSQMPLAHLIEERNLKNRKRPATA</sequence>
<accession>A0A813HEF2</accession>